<sequence>MSFHFAPFTDHEVVIETVSYESIDPVDGSKYIVAGNLFMPGPKFANGTYPGIIASHGFLFGLGKEQMNKW</sequence>
<dbReference type="AlphaFoldDB" id="X0TPS6"/>
<comment type="caution">
    <text evidence="1">The sequence shown here is derived from an EMBL/GenBank/DDBJ whole genome shotgun (WGS) entry which is preliminary data.</text>
</comment>
<dbReference type="EMBL" id="BARS01001909">
    <property type="protein sequence ID" value="GAF78120.1"/>
    <property type="molecule type" value="Genomic_DNA"/>
</dbReference>
<name>X0TPS6_9ZZZZ</name>
<proteinExistence type="predicted"/>
<organism evidence="1">
    <name type="scientific">marine sediment metagenome</name>
    <dbReference type="NCBI Taxonomy" id="412755"/>
    <lineage>
        <taxon>unclassified sequences</taxon>
        <taxon>metagenomes</taxon>
        <taxon>ecological metagenomes</taxon>
    </lineage>
</organism>
<feature type="non-terminal residue" evidence="1">
    <location>
        <position position="70"/>
    </location>
</feature>
<accession>X0TPS6</accession>
<reference evidence="1" key="1">
    <citation type="journal article" date="2014" name="Front. Microbiol.">
        <title>High frequency of phylogenetically diverse reductive dehalogenase-homologous genes in deep subseafloor sedimentary metagenomes.</title>
        <authorList>
            <person name="Kawai M."/>
            <person name="Futagami T."/>
            <person name="Toyoda A."/>
            <person name="Takaki Y."/>
            <person name="Nishi S."/>
            <person name="Hori S."/>
            <person name="Arai W."/>
            <person name="Tsubouchi T."/>
            <person name="Morono Y."/>
            <person name="Uchiyama I."/>
            <person name="Ito T."/>
            <person name="Fujiyama A."/>
            <person name="Inagaki F."/>
            <person name="Takami H."/>
        </authorList>
    </citation>
    <scope>NUCLEOTIDE SEQUENCE</scope>
    <source>
        <strain evidence="1">Expedition CK06-06</strain>
    </source>
</reference>
<protein>
    <submittedName>
        <fullName evidence="1">Uncharacterized protein</fullName>
    </submittedName>
</protein>
<gene>
    <name evidence="1" type="ORF">S01H1_03514</name>
</gene>
<evidence type="ECO:0000313" key="1">
    <source>
        <dbReference type="EMBL" id="GAF78120.1"/>
    </source>
</evidence>